<evidence type="ECO:0000256" key="10">
    <source>
        <dbReference type="RuleBase" id="RU363130"/>
    </source>
</evidence>
<dbReference type="EC" id="4.4.1.17" evidence="10"/>
<keyword evidence="4 10" id="KW-0479">Metal-binding</keyword>
<comment type="subcellular location">
    <subcellularLocation>
        <location evidence="1 10">Mitochondrion inner membrane</location>
    </subcellularLocation>
</comment>
<keyword evidence="12" id="KW-1185">Reference proteome</keyword>
<protein>
    <recommendedName>
        <fullName evidence="10">Holocytochrome c-type synthase</fullName>
        <ecNumber evidence="10">4.4.1.17</ecNumber>
    </recommendedName>
</protein>
<comment type="function">
    <text evidence="10">Lyase that catalyzes the covalent linking of the heme group to the cytochrome C apoprotein to produce the mature functional cytochrome.</text>
</comment>
<evidence type="ECO:0000256" key="2">
    <source>
        <dbReference type="ARBA" id="ARBA00007255"/>
    </source>
</evidence>
<dbReference type="GO" id="GO:0004408">
    <property type="term" value="F:holocytochrome-c synthase activity"/>
    <property type="evidence" value="ECO:0007669"/>
    <property type="project" value="UniProtKB-EC"/>
</dbReference>
<accession>A0A075AZC2</accession>
<evidence type="ECO:0000256" key="4">
    <source>
        <dbReference type="ARBA" id="ARBA00022723"/>
    </source>
</evidence>
<dbReference type="AlphaFoldDB" id="A0A075AZC2"/>
<evidence type="ECO:0000256" key="9">
    <source>
        <dbReference type="ARBA" id="ARBA00023239"/>
    </source>
</evidence>
<keyword evidence="9 10" id="KW-0456">Lyase</keyword>
<evidence type="ECO:0000256" key="7">
    <source>
        <dbReference type="ARBA" id="ARBA00023128"/>
    </source>
</evidence>
<keyword evidence="7 10" id="KW-0496">Mitochondrion</keyword>
<evidence type="ECO:0000313" key="12">
    <source>
        <dbReference type="Proteomes" id="UP000030755"/>
    </source>
</evidence>
<evidence type="ECO:0000256" key="8">
    <source>
        <dbReference type="ARBA" id="ARBA00023136"/>
    </source>
</evidence>
<dbReference type="Proteomes" id="UP000030755">
    <property type="component" value="Unassembled WGS sequence"/>
</dbReference>
<keyword evidence="6 10" id="KW-0408">Iron</keyword>
<organism evidence="11 12">
    <name type="scientific">Rozella allomycis (strain CSF55)</name>
    <dbReference type="NCBI Taxonomy" id="988480"/>
    <lineage>
        <taxon>Eukaryota</taxon>
        <taxon>Fungi</taxon>
        <taxon>Fungi incertae sedis</taxon>
        <taxon>Cryptomycota</taxon>
        <taxon>Cryptomycota incertae sedis</taxon>
        <taxon>Rozella</taxon>
    </lineage>
</organism>
<keyword evidence="5 10" id="KW-0999">Mitochondrion inner membrane</keyword>
<gene>
    <name evidence="11" type="ORF">O9G_006164</name>
</gene>
<dbReference type="GO" id="GO:0046872">
    <property type="term" value="F:metal ion binding"/>
    <property type="evidence" value="ECO:0007669"/>
    <property type="project" value="UniProtKB-KW"/>
</dbReference>
<evidence type="ECO:0000313" key="11">
    <source>
        <dbReference type="EMBL" id="EPZ34062.1"/>
    </source>
</evidence>
<name>A0A075AZC2_ROZAC</name>
<dbReference type="PANTHER" id="PTHR12743">
    <property type="entry name" value="CYTOCHROME C1 HEME LYASE"/>
    <property type="match status" value="1"/>
</dbReference>
<evidence type="ECO:0000256" key="6">
    <source>
        <dbReference type="ARBA" id="ARBA00023004"/>
    </source>
</evidence>
<dbReference type="OrthoDB" id="4243at2759"/>
<keyword evidence="8 10" id="KW-0472">Membrane</keyword>
<proteinExistence type="inferred from homology"/>
<keyword evidence="3 10" id="KW-0349">Heme</keyword>
<dbReference type="EMBL" id="KE561002">
    <property type="protein sequence ID" value="EPZ34062.1"/>
    <property type="molecule type" value="Genomic_DNA"/>
</dbReference>
<reference evidence="11 12" key="1">
    <citation type="journal article" date="2013" name="Curr. Biol.">
        <title>Shared signatures of parasitism and phylogenomics unite Cryptomycota and microsporidia.</title>
        <authorList>
            <person name="James T.Y."/>
            <person name="Pelin A."/>
            <person name="Bonen L."/>
            <person name="Ahrendt S."/>
            <person name="Sain D."/>
            <person name="Corradi N."/>
            <person name="Stajich J.E."/>
        </authorList>
    </citation>
    <scope>NUCLEOTIDE SEQUENCE [LARGE SCALE GENOMIC DNA]</scope>
    <source>
        <strain evidence="11 12">CSF55</strain>
    </source>
</reference>
<dbReference type="PANTHER" id="PTHR12743:SF3">
    <property type="entry name" value="HOLOCYTOCHROME-C SYNTHASE"/>
    <property type="match status" value="1"/>
</dbReference>
<evidence type="ECO:0000256" key="1">
    <source>
        <dbReference type="ARBA" id="ARBA00004273"/>
    </source>
</evidence>
<comment type="catalytic activity">
    <reaction evidence="10">
        <text>holo-[cytochrome c] = apo-[cytochrome c] + heme b</text>
        <dbReference type="Rhea" id="RHEA:22648"/>
        <dbReference type="Rhea" id="RHEA-COMP:10725"/>
        <dbReference type="Rhea" id="RHEA-COMP:10726"/>
        <dbReference type="ChEBI" id="CHEBI:29950"/>
        <dbReference type="ChEBI" id="CHEBI:60344"/>
        <dbReference type="ChEBI" id="CHEBI:83739"/>
        <dbReference type="EC" id="4.4.1.17"/>
    </reaction>
</comment>
<sequence>MVSEASKCPVNHNQEIKSCPIDHNQNESINPLTQMPYSSTLEAASSVTAEDLSNSREMSTIPRGDTEKLWEYPSPRMFYNALRRKGYETDPADVDMMVDVHNFLNEGVWDEVMKWEKKFHW</sequence>
<dbReference type="Pfam" id="PF01265">
    <property type="entry name" value="Cyto_heme_lyase"/>
    <property type="match status" value="1"/>
</dbReference>
<dbReference type="STRING" id="988480.A0A075AZC2"/>
<dbReference type="GO" id="GO:0005743">
    <property type="term" value="C:mitochondrial inner membrane"/>
    <property type="evidence" value="ECO:0007669"/>
    <property type="project" value="UniProtKB-SubCell"/>
</dbReference>
<evidence type="ECO:0000256" key="3">
    <source>
        <dbReference type="ARBA" id="ARBA00022617"/>
    </source>
</evidence>
<dbReference type="InterPro" id="IPR000511">
    <property type="entry name" value="Holocyt_c/c1_synthase"/>
</dbReference>
<comment type="similarity">
    <text evidence="2 10">Belongs to the cytochrome c-type heme lyase family.</text>
</comment>
<evidence type="ECO:0000256" key="5">
    <source>
        <dbReference type="ARBA" id="ARBA00022792"/>
    </source>
</evidence>
<dbReference type="HOGENOM" id="CLU_2062797_0_0_1"/>